<proteinExistence type="predicted"/>
<keyword evidence="5" id="KW-0547">Nucleotide-binding</keyword>
<evidence type="ECO:0000256" key="4">
    <source>
        <dbReference type="ARBA" id="ARBA00022597"/>
    </source>
</evidence>
<dbReference type="Gene3D" id="2.40.50.140">
    <property type="entry name" value="Nucleic acid-binding proteins"/>
    <property type="match status" value="1"/>
</dbReference>
<dbReference type="SMART" id="SM00382">
    <property type="entry name" value="AAA"/>
    <property type="match status" value="1"/>
</dbReference>
<dbReference type="PANTHER" id="PTHR43875">
    <property type="entry name" value="MALTODEXTRIN IMPORT ATP-BINDING PROTEIN MSMX"/>
    <property type="match status" value="1"/>
</dbReference>
<evidence type="ECO:0000256" key="1">
    <source>
        <dbReference type="ARBA" id="ARBA00022448"/>
    </source>
</evidence>
<accession>A0A2J9V3M0</accession>
<evidence type="ECO:0000313" key="11">
    <source>
        <dbReference type="Proteomes" id="UP000053748"/>
    </source>
</evidence>
<gene>
    <name evidence="10" type="ORF">AL544_021195</name>
</gene>
<keyword evidence="3" id="KW-0997">Cell inner membrane</keyword>
<dbReference type="SUPFAM" id="SSF50331">
    <property type="entry name" value="MOP-like"/>
    <property type="match status" value="1"/>
</dbReference>
<feature type="domain" description="ABC transporter" evidence="9">
    <location>
        <begin position="23"/>
        <end position="254"/>
    </location>
</feature>
<keyword evidence="1" id="KW-0813">Transport</keyword>
<dbReference type="Pfam" id="PF00005">
    <property type="entry name" value="ABC_tran"/>
    <property type="match status" value="1"/>
</dbReference>
<keyword evidence="11" id="KW-1185">Reference proteome</keyword>
<keyword evidence="4" id="KW-0762">Sugar transport</keyword>
<dbReference type="PROSITE" id="PS50893">
    <property type="entry name" value="ABC_TRANSPORTER_2"/>
    <property type="match status" value="1"/>
</dbReference>
<dbReference type="GO" id="GO:0015794">
    <property type="term" value="P:glycerol-3-phosphate transmembrane transport"/>
    <property type="evidence" value="ECO:0007669"/>
    <property type="project" value="TreeGrafter"/>
</dbReference>
<dbReference type="GO" id="GO:0055052">
    <property type="term" value="C:ATP-binding cassette (ABC) transporter complex, substrate-binding subunit-containing"/>
    <property type="evidence" value="ECO:0007669"/>
    <property type="project" value="TreeGrafter"/>
</dbReference>
<evidence type="ECO:0000259" key="9">
    <source>
        <dbReference type="PROSITE" id="PS50893"/>
    </source>
</evidence>
<dbReference type="PROSITE" id="PS00211">
    <property type="entry name" value="ABC_TRANSPORTER_1"/>
    <property type="match status" value="1"/>
</dbReference>
<keyword evidence="7" id="KW-1278">Translocase</keyword>
<dbReference type="NCBIfam" id="NF008653">
    <property type="entry name" value="PRK11650.1"/>
    <property type="match status" value="1"/>
</dbReference>
<evidence type="ECO:0000256" key="8">
    <source>
        <dbReference type="ARBA" id="ARBA00023136"/>
    </source>
</evidence>
<dbReference type="Gene3D" id="3.40.50.300">
    <property type="entry name" value="P-loop containing nucleotide triphosphate hydrolases"/>
    <property type="match status" value="1"/>
</dbReference>
<dbReference type="Proteomes" id="UP000053748">
    <property type="component" value="Unassembled WGS sequence"/>
</dbReference>
<evidence type="ECO:0000313" key="10">
    <source>
        <dbReference type="EMBL" id="PNM58394.1"/>
    </source>
</evidence>
<dbReference type="GO" id="GO:0016887">
    <property type="term" value="F:ATP hydrolysis activity"/>
    <property type="evidence" value="ECO:0007669"/>
    <property type="project" value="InterPro"/>
</dbReference>
<dbReference type="InterPro" id="IPR017871">
    <property type="entry name" value="ABC_transporter-like_CS"/>
</dbReference>
<dbReference type="FunFam" id="3.40.50.300:FF:000042">
    <property type="entry name" value="Maltose/maltodextrin ABC transporter, ATP-binding protein"/>
    <property type="match status" value="1"/>
</dbReference>
<organism evidence="10 11">
    <name type="scientific">Vibrio mimicus</name>
    <dbReference type="NCBI Taxonomy" id="674"/>
    <lineage>
        <taxon>Bacteria</taxon>
        <taxon>Pseudomonadati</taxon>
        <taxon>Pseudomonadota</taxon>
        <taxon>Gammaproteobacteria</taxon>
        <taxon>Vibrionales</taxon>
        <taxon>Vibrionaceae</taxon>
        <taxon>Vibrio</taxon>
    </lineage>
</organism>
<dbReference type="InterPro" id="IPR012340">
    <property type="entry name" value="NA-bd_OB-fold"/>
</dbReference>
<dbReference type="GO" id="GO:0140359">
    <property type="term" value="F:ABC-type transporter activity"/>
    <property type="evidence" value="ECO:0007669"/>
    <property type="project" value="InterPro"/>
</dbReference>
<dbReference type="InterPro" id="IPR003439">
    <property type="entry name" value="ABC_transporter-like_ATP-bd"/>
</dbReference>
<evidence type="ECO:0000256" key="7">
    <source>
        <dbReference type="ARBA" id="ARBA00022967"/>
    </source>
</evidence>
<evidence type="ECO:0000256" key="2">
    <source>
        <dbReference type="ARBA" id="ARBA00022475"/>
    </source>
</evidence>
<dbReference type="Gene3D" id="2.40.50.100">
    <property type="match status" value="1"/>
</dbReference>
<keyword evidence="2" id="KW-1003">Cell membrane</keyword>
<dbReference type="InterPro" id="IPR003593">
    <property type="entry name" value="AAA+_ATPase"/>
</dbReference>
<evidence type="ECO:0000256" key="5">
    <source>
        <dbReference type="ARBA" id="ARBA00022741"/>
    </source>
</evidence>
<dbReference type="Pfam" id="PF17912">
    <property type="entry name" value="OB_MalK"/>
    <property type="match status" value="1"/>
</dbReference>
<reference evidence="10" key="1">
    <citation type="submission" date="2017-12" db="EMBL/GenBank/DDBJ databases">
        <title>FDA dAtabase for Regulatory Grade micrObial Sequences (FDA-ARGOS): Supporting development and validation of Infectious Disease Dx tests.</title>
        <authorList>
            <person name="Hoffmann M."/>
            <person name="Allard M."/>
            <person name="Evans P."/>
            <person name="Brown E."/>
            <person name="Tallon L.J."/>
            <person name="Sadzewicz L."/>
            <person name="Sengamalay N."/>
            <person name="Ott S."/>
            <person name="Godinez A."/>
            <person name="Nagaraj S."/>
            <person name="Vavikolanu K."/>
            <person name="Aluvathingal J."/>
            <person name="Nadendla S."/>
            <person name="Hobson J."/>
            <person name="Sichtig H."/>
        </authorList>
    </citation>
    <scope>NUCLEOTIDE SEQUENCE [LARGE SCALE GENOMIC DNA]</scope>
    <source>
        <strain evidence="10">FDAARGOS_113</strain>
    </source>
</reference>
<dbReference type="InterPro" id="IPR040582">
    <property type="entry name" value="OB_MalK-like"/>
</dbReference>
<dbReference type="OrthoDB" id="9802264at2"/>
<dbReference type="RefSeq" id="WP_000794715.1">
    <property type="nucleotide sequence ID" value="NZ_CAWMSS010000001.1"/>
</dbReference>
<dbReference type="STRING" id="674.VM_07185"/>
<dbReference type="GO" id="GO:0005524">
    <property type="term" value="F:ATP binding"/>
    <property type="evidence" value="ECO:0007669"/>
    <property type="project" value="UniProtKB-KW"/>
</dbReference>
<dbReference type="InterPro" id="IPR047641">
    <property type="entry name" value="ABC_transpr_MalK/UgpC-like"/>
</dbReference>
<keyword evidence="6 10" id="KW-0067">ATP-binding</keyword>
<keyword evidence="8" id="KW-0472">Membrane</keyword>
<dbReference type="InterPro" id="IPR027417">
    <property type="entry name" value="P-loop_NTPase"/>
</dbReference>
<dbReference type="InterPro" id="IPR015855">
    <property type="entry name" value="ABC_transpr_MalK-like"/>
</dbReference>
<sequence>MKNNQNSNIHLLRSAKHAEPVMLDIKQLVKTYDNGHQAVKGVDLSIHQGEFIVLVGPSGCGKSSILRSIAGLESITSGEIHLAGRRVDNEKPANRDIAMVFQNYALYPHMSVYDNLAYGLKNRGVDKQTIAAKIAKVAKTLKIEEYLDRKPAKLSGGQRQRVAMGRAIVRDPQLFLFDEPLSNLDAALRAHMRLEIKKLQRELGVTSVYVTHDQVEAMTLADRIVVVKQGEIEQVGTPAEVYHQPASTFVASFIGSPAMNFLPASIKHGQLQIADKQCFLPQLSPTDNQTITLGIRPEHASLQPLENAIELELDILVVEPLGPNQLVHGKIIGLECEQDFIAVTAEIPLDVHQTLPIWVALEQLHLFDQQGKRLIHQPRSCTLSSKVAGTRNSKTRQQ</sequence>
<dbReference type="GO" id="GO:0001407">
    <property type="term" value="P:glycerophosphodiester transmembrane transport"/>
    <property type="evidence" value="ECO:0007669"/>
    <property type="project" value="TreeGrafter"/>
</dbReference>
<dbReference type="EMBL" id="LOSJ02000002">
    <property type="protein sequence ID" value="PNM58394.1"/>
    <property type="molecule type" value="Genomic_DNA"/>
</dbReference>
<comment type="caution">
    <text evidence="10">The sequence shown here is derived from an EMBL/GenBank/DDBJ whole genome shotgun (WGS) entry which is preliminary data.</text>
</comment>
<dbReference type="PANTHER" id="PTHR43875:SF12">
    <property type="entry name" value="SN-GLYCEROL-3-PHOSPHATE IMPORT ATP-BINDING PROTEIN UGPC"/>
    <property type="match status" value="1"/>
</dbReference>
<dbReference type="CDD" id="cd03301">
    <property type="entry name" value="ABC_MalK_N"/>
    <property type="match status" value="1"/>
</dbReference>
<dbReference type="GO" id="GO:0008643">
    <property type="term" value="P:carbohydrate transport"/>
    <property type="evidence" value="ECO:0007669"/>
    <property type="project" value="InterPro"/>
</dbReference>
<name>A0A2J9V3M0_VIBMI</name>
<evidence type="ECO:0000256" key="6">
    <source>
        <dbReference type="ARBA" id="ARBA00022840"/>
    </source>
</evidence>
<dbReference type="SUPFAM" id="SSF52540">
    <property type="entry name" value="P-loop containing nucleoside triphosphate hydrolases"/>
    <property type="match status" value="1"/>
</dbReference>
<evidence type="ECO:0000256" key="3">
    <source>
        <dbReference type="ARBA" id="ARBA00022519"/>
    </source>
</evidence>
<dbReference type="InterPro" id="IPR008995">
    <property type="entry name" value="Mo/tungstate-bd_C_term_dom"/>
</dbReference>
<dbReference type="AlphaFoldDB" id="A0A2J9V3M0"/>
<protein>
    <submittedName>
        <fullName evidence="10">Sn-glycerol-3-phosphate import ATP-binding protein UgpC</fullName>
    </submittedName>
</protein>